<dbReference type="InterPro" id="IPR006162">
    <property type="entry name" value="Ppantetheine_attach_site"/>
</dbReference>
<dbReference type="AlphaFoldDB" id="A0A9P6GAD2"/>
<dbReference type="PANTHER" id="PTHR43439">
    <property type="entry name" value="PHENYLACETATE-COENZYME A LIGASE"/>
    <property type="match status" value="1"/>
</dbReference>
<dbReference type="Pfam" id="PF00550">
    <property type="entry name" value="PP-binding"/>
    <property type="match status" value="1"/>
</dbReference>
<dbReference type="SUPFAM" id="SSF56801">
    <property type="entry name" value="Acetyl-CoA synthetase-like"/>
    <property type="match status" value="1"/>
</dbReference>
<dbReference type="InterPro" id="IPR013120">
    <property type="entry name" value="FAR_NAD-bd"/>
</dbReference>
<keyword evidence="5" id="KW-1185">Reference proteome</keyword>
<dbReference type="PANTHER" id="PTHR43439:SF2">
    <property type="entry name" value="ENZYME, PUTATIVE (JCVI)-RELATED"/>
    <property type="match status" value="1"/>
</dbReference>
<comment type="caution">
    <text evidence="4">The sequence shown here is derived from an EMBL/GenBank/DDBJ whole genome shotgun (WGS) entry which is preliminary data.</text>
</comment>
<reference evidence="4" key="1">
    <citation type="journal article" date="2020" name="Mol. Plant Microbe Interact.">
        <title>Genome Sequence of the Biocontrol Agent Coniothyrium minitans strain Conio (IMI 134523).</title>
        <authorList>
            <person name="Patel D."/>
            <person name="Shittu T.A."/>
            <person name="Baroncelli R."/>
            <person name="Muthumeenakshi S."/>
            <person name="Osborne T.H."/>
            <person name="Janganan T.K."/>
            <person name="Sreenivasaprasad S."/>
        </authorList>
    </citation>
    <scope>NUCLEOTIDE SEQUENCE</scope>
    <source>
        <strain evidence="4">Conio</strain>
    </source>
</reference>
<gene>
    <name evidence="4" type="ORF">PMIN01_11463</name>
</gene>
<dbReference type="InterPro" id="IPR036736">
    <property type="entry name" value="ACP-like_sf"/>
</dbReference>
<evidence type="ECO:0000259" key="3">
    <source>
        <dbReference type="PROSITE" id="PS50075"/>
    </source>
</evidence>
<dbReference type="SUPFAM" id="SSF47336">
    <property type="entry name" value="ACP-like"/>
    <property type="match status" value="1"/>
</dbReference>
<dbReference type="EMBL" id="WJXW01000014">
    <property type="protein sequence ID" value="KAF9730594.1"/>
    <property type="molecule type" value="Genomic_DNA"/>
</dbReference>
<dbReference type="Pfam" id="PF07993">
    <property type="entry name" value="NAD_binding_4"/>
    <property type="match status" value="1"/>
</dbReference>
<dbReference type="InterPro" id="IPR036291">
    <property type="entry name" value="NAD(P)-bd_dom_sf"/>
</dbReference>
<dbReference type="Gene3D" id="1.10.1200.10">
    <property type="entry name" value="ACP-like"/>
    <property type="match status" value="1"/>
</dbReference>
<feature type="domain" description="Carrier" evidence="3">
    <location>
        <begin position="562"/>
        <end position="641"/>
    </location>
</feature>
<dbReference type="Pfam" id="PF00501">
    <property type="entry name" value="AMP-binding"/>
    <property type="match status" value="1"/>
</dbReference>
<dbReference type="SUPFAM" id="SSF51735">
    <property type="entry name" value="NAD(P)-binding Rossmann-fold domains"/>
    <property type="match status" value="1"/>
</dbReference>
<dbReference type="InterPro" id="IPR000873">
    <property type="entry name" value="AMP-dep_synth/lig_dom"/>
</dbReference>
<dbReference type="Proteomes" id="UP000756921">
    <property type="component" value="Unassembled WGS sequence"/>
</dbReference>
<dbReference type="Gene3D" id="3.40.50.720">
    <property type="entry name" value="NAD(P)-binding Rossmann-like Domain"/>
    <property type="match status" value="1"/>
</dbReference>
<dbReference type="PROSITE" id="PS50075">
    <property type="entry name" value="CARRIER"/>
    <property type="match status" value="1"/>
</dbReference>
<dbReference type="InterPro" id="IPR020806">
    <property type="entry name" value="PKS_PP-bd"/>
</dbReference>
<keyword evidence="2" id="KW-0597">Phosphoprotein</keyword>
<dbReference type="SMART" id="SM00823">
    <property type="entry name" value="PKS_PP"/>
    <property type="match status" value="1"/>
</dbReference>
<dbReference type="OrthoDB" id="429813at2759"/>
<sequence>MEANYFACTLGQASALNAESKPYRTIYEFLAYQSGRCGLKPAVGFPLPQNQDAWKYELLTFDEVFTATQVFAQKLSKSFDSTSASEQTVALMAHSSPEFLFTWLGLMYLGHSVLLLAPQCQPGAITHLCRTCNVSLVFYDAAHSQRAAEAEKLQQNEDGTKLSICQIPLGAEEDFFQVIRTPRPHFAPAPKVDESSVAYLHHTSGTSSGLPKPIPQTHHGAIGVLPHLPGPSPMATFTTTPLYHGGIADTFRSWMSDSPIWLFPGKDVPITARNICKCLDVAASVEQQPTVKYFSSVPYVLQMMEADDTGLEKLKRMDIVGVGGAALPAEVGDRLVRSNVNLISRFGSAECGFLLSSYRDFAQDKDWQYLRNYNSAKLVSFESRDDGLAELVVKPGWPHMAKINQEDGSFATADLFEQHPKIENAWFYHSRADSQLTLITGKKFDPAPVEAAIATAEKLDDVLIFGDNHPYPGALLLRSEKWSKLSDQELSDAIWPHVDKLNQESQDHARIPRHMLIPVEHQEKPLEKSSKGTILRKVAEARFKELIEAAYKMDNGLKSDNVDDKDLPQYLAKLVQSMIQSPEPPEKDADLFSYGVDSIACMRLRSQLRQLTPNYNQKLPLSIVEDCGTIRDLTSYILRKRHGETDANTEDENQEMLDLVKELGDFGNHEPSSQEQRNRIKGKTNTGEVVVLTGATGALGAHILNLLRSSHSVSVIYCLVRGAGFTAAQERVSKALAQRDLPDLSLQYGPNNKIKIVQAELGESQLGMSDDIYNYLAAEATLILHIAWTVNFRLRLRSFAKGNLAGVRHLIDLALAAGRADPPRFAYCSSTAAAMKGVRDDSGRLAERLSDDPSSASPLGYSRSKWVAEHICLSAHRQTSLKGRISVMRVGQLSGDNQTGIWNTKEAWPMMLSTVRLISCLPQLGDEPLDWLPVDIAAQAFVQAATGPVGSGENIKVYHILNPHQEPAWATMLKWMKKKELFRAVPPEEWIRRLGACKEDGHSAMKLFGLWKEAYGDGKRKEEVEGRGADFSIEQTEKSVEAIRNVGPLNEEYVGRVWDWVQKSVN</sequence>
<dbReference type="PROSITE" id="PS00012">
    <property type="entry name" value="PHOSPHOPANTETHEINE"/>
    <property type="match status" value="1"/>
</dbReference>
<dbReference type="InterPro" id="IPR051414">
    <property type="entry name" value="Adenylate-forming_Reductase"/>
</dbReference>
<organism evidence="4 5">
    <name type="scientific">Paraphaeosphaeria minitans</name>
    <dbReference type="NCBI Taxonomy" id="565426"/>
    <lineage>
        <taxon>Eukaryota</taxon>
        <taxon>Fungi</taxon>
        <taxon>Dikarya</taxon>
        <taxon>Ascomycota</taxon>
        <taxon>Pezizomycotina</taxon>
        <taxon>Dothideomycetes</taxon>
        <taxon>Pleosporomycetidae</taxon>
        <taxon>Pleosporales</taxon>
        <taxon>Massarineae</taxon>
        <taxon>Didymosphaeriaceae</taxon>
        <taxon>Paraphaeosphaeria</taxon>
    </lineage>
</organism>
<proteinExistence type="predicted"/>
<dbReference type="Pfam" id="PF23562">
    <property type="entry name" value="AMP-binding_C_3"/>
    <property type="match status" value="1"/>
</dbReference>
<evidence type="ECO:0000256" key="1">
    <source>
        <dbReference type="ARBA" id="ARBA00022450"/>
    </source>
</evidence>
<dbReference type="InterPro" id="IPR042099">
    <property type="entry name" value="ANL_N_sf"/>
</dbReference>
<dbReference type="InterPro" id="IPR009081">
    <property type="entry name" value="PP-bd_ACP"/>
</dbReference>
<evidence type="ECO:0000256" key="2">
    <source>
        <dbReference type="ARBA" id="ARBA00022553"/>
    </source>
</evidence>
<keyword evidence="1" id="KW-0596">Phosphopantetheine</keyword>
<evidence type="ECO:0000313" key="5">
    <source>
        <dbReference type="Proteomes" id="UP000756921"/>
    </source>
</evidence>
<dbReference type="Gene3D" id="3.40.50.12780">
    <property type="entry name" value="N-terminal domain of ligase-like"/>
    <property type="match status" value="1"/>
</dbReference>
<name>A0A9P6GAD2_9PLEO</name>
<protein>
    <submittedName>
        <fullName evidence="4">Male sterility protein</fullName>
    </submittedName>
</protein>
<accession>A0A9P6GAD2</accession>
<evidence type="ECO:0000313" key="4">
    <source>
        <dbReference type="EMBL" id="KAF9730594.1"/>
    </source>
</evidence>
<dbReference type="GO" id="GO:0031177">
    <property type="term" value="F:phosphopantetheine binding"/>
    <property type="evidence" value="ECO:0007669"/>
    <property type="project" value="InterPro"/>
</dbReference>